<evidence type="ECO:0000256" key="1">
    <source>
        <dbReference type="ARBA" id="ARBA00004123"/>
    </source>
</evidence>
<dbReference type="PANTHER" id="PTHR23215">
    <property type="entry name" value="ZINC FINGER PROTEIN 207"/>
    <property type="match status" value="1"/>
</dbReference>
<organism evidence="9 10">
    <name type="scientific">Halteria grandinella</name>
    <dbReference type="NCBI Taxonomy" id="5974"/>
    <lineage>
        <taxon>Eukaryota</taxon>
        <taxon>Sar</taxon>
        <taxon>Alveolata</taxon>
        <taxon>Ciliophora</taxon>
        <taxon>Intramacronucleata</taxon>
        <taxon>Spirotrichea</taxon>
        <taxon>Stichotrichia</taxon>
        <taxon>Sporadotrichida</taxon>
        <taxon>Halteriidae</taxon>
        <taxon>Halteria</taxon>
    </lineage>
</organism>
<feature type="compositionally biased region" description="Pro residues" evidence="7">
    <location>
        <begin position="235"/>
        <end position="246"/>
    </location>
</feature>
<keyword evidence="2" id="KW-0479">Metal-binding</keyword>
<reference evidence="9" key="1">
    <citation type="submission" date="2019-06" db="EMBL/GenBank/DDBJ databases">
        <authorList>
            <person name="Zheng W."/>
        </authorList>
    </citation>
    <scope>NUCLEOTIDE SEQUENCE</scope>
    <source>
        <strain evidence="9">QDHG01</strain>
    </source>
</reference>
<evidence type="ECO:0000256" key="6">
    <source>
        <dbReference type="PROSITE-ProRule" id="PRU00042"/>
    </source>
</evidence>
<name>A0A8J8NKC5_HALGN</name>
<gene>
    <name evidence="9" type="ORF">FGO68_gene17276</name>
</gene>
<feature type="region of interest" description="Disordered" evidence="7">
    <location>
        <begin position="174"/>
        <end position="263"/>
    </location>
</feature>
<evidence type="ECO:0000256" key="4">
    <source>
        <dbReference type="ARBA" id="ARBA00022833"/>
    </source>
</evidence>
<dbReference type="OrthoDB" id="311829at2759"/>
<keyword evidence="5" id="KW-0539">Nucleus</keyword>
<dbReference type="Proteomes" id="UP000785679">
    <property type="component" value="Unassembled WGS sequence"/>
</dbReference>
<feature type="domain" description="C2H2-type" evidence="8">
    <location>
        <begin position="37"/>
        <end position="60"/>
    </location>
</feature>
<feature type="domain" description="C2H2-type" evidence="8">
    <location>
        <begin position="13"/>
        <end position="36"/>
    </location>
</feature>
<dbReference type="PROSITE" id="PS50157">
    <property type="entry name" value="ZINC_FINGER_C2H2_2"/>
    <property type="match status" value="2"/>
</dbReference>
<evidence type="ECO:0000256" key="5">
    <source>
        <dbReference type="ARBA" id="ARBA00023242"/>
    </source>
</evidence>
<comment type="caution">
    <text evidence="9">The sequence shown here is derived from an EMBL/GenBank/DDBJ whole genome shotgun (WGS) entry which is preliminary data.</text>
</comment>
<comment type="subcellular location">
    <subcellularLocation>
        <location evidence="1">Nucleus</location>
    </subcellularLocation>
</comment>
<evidence type="ECO:0000259" key="8">
    <source>
        <dbReference type="PROSITE" id="PS50157"/>
    </source>
</evidence>
<keyword evidence="10" id="KW-1185">Reference proteome</keyword>
<evidence type="ECO:0000256" key="7">
    <source>
        <dbReference type="SAM" id="MobiDB-lite"/>
    </source>
</evidence>
<dbReference type="Gene3D" id="3.30.160.60">
    <property type="entry name" value="Classic Zinc Finger"/>
    <property type="match status" value="1"/>
</dbReference>
<dbReference type="InterPro" id="IPR036236">
    <property type="entry name" value="Znf_C2H2_sf"/>
</dbReference>
<keyword evidence="3 6" id="KW-0863">Zinc-finger</keyword>
<dbReference type="CDD" id="cd20908">
    <property type="entry name" value="SUF4-like"/>
    <property type="match status" value="1"/>
</dbReference>
<evidence type="ECO:0000313" key="10">
    <source>
        <dbReference type="Proteomes" id="UP000785679"/>
    </source>
</evidence>
<dbReference type="PROSITE" id="PS00028">
    <property type="entry name" value="ZINC_FINGER_C2H2_1"/>
    <property type="match status" value="1"/>
</dbReference>
<proteinExistence type="predicted"/>
<dbReference type="GO" id="GO:0008270">
    <property type="term" value="F:zinc ion binding"/>
    <property type="evidence" value="ECO:0007669"/>
    <property type="project" value="UniProtKB-KW"/>
</dbReference>
<dbReference type="SMART" id="SM00355">
    <property type="entry name" value="ZnF_C2H2"/>
    <property type="match status" value="2"/>
</dbReference>
<dbReference type="PRINTS" id="PR01217">
    <property type="entry name" value="PRICHEXTENSN"/>
</dbReference>
<evidence type="ECO:0000256" key="2">
    <source>
        <dbReference type="ARBA" id="ARBA00022723"/>
    </source>
</evidence>
<accession>A0A8J8NKC5</accession>
<protein>
    <recommendedName>
        <fullName evidence="8">C2H2-type domain-containing protein</fullName>
    </recommendedName>
</protein>
<dbReference type="GO" id="GO:0005634">
    <property type="term" value="C:nucleus"/>
    <property type="evidence" value="ECO:0007669"/>
    <property type="project" value="UniProtKB-SubCell"/>
</dbReference>
<dbReference type="PANTHER" id="PTHR23215:SF0">
    <property type="entry name" value="BUB3-INTERACTING AND GLEBS MOTIF-CONTAINING PROTEIN ZNF207"/>
    <property type="match status" value="1"/>
</dbReference>
<sequence>MGKKRRGVTVLQPFCYYCDKEFTNANILLQHQKNRHFSCNRCNRKFSTAQSLCTHMLQVHNETIDKVPNAKAGRDAVDMNIYGMEGVKGEVIEERLNMKLTKKRVKLENQLKEMGINLDDPKFNVKDYEIPNPRPQKRRPDMMMAPIMYYPPPPMPYGMGPGQGGPPPGYVRMPPPPGMGPPPPGMMGGPPPPGMLGGPPPPGMMPPFRPPMMMPGGFPGAGGPPPHQEGQQQFPYPPGSGAPGIPPATGVGAPLQTDQQARE</sequence>
<evidence type="ECO:0000313" key="9">
    <source>
        <dbReference type="EMBL" id="TNV76289.1"/>
    </source>
</evidence>
<dbReference type="EMBL" id="RRYP01013856">
    <property type="protein sequence ID" value="TNV76289.1"/>
    <property type="molecule type" value="Genomic_DNA"/>
</dbReference>
<evidence type="ECO:0000256" key="3">
    <source>
        <dbReference type="ARBA" id="ARBA00022771"/>
    </source>
</evidence>
<dbReference type="InterPro" id="IPR013087">
    <property type="entry name" value="Znf_C2H2_type"/>
</dbReference>
<keyword evidence="4" id="KW-0862">Zinc</keyword>
<dbReference type="SUPFAM" id="SSF57667">
    <property type="entry name" value="beta-beta-alpha zinc fingers"/>
    <property type="match status" value="1"/>
</dbReference>
<feature type="compositionally biased region" description="Pro residues" evidence="7">
    <location>
        <begin position="174"/>
        <end position="213"/>
    </location>
</feature>
<dbReference type="AlphaFoldDB" id="A0A8J8NKC5"/>
<dbReference type="Pfam" id="PF00096">
    <property type="entry name" value="zf-C2H2"/>
    <property type="match status" value="1"/>
</dbReference>